<dbReference type="InterPro" id="IPR000253">
    <property type="entry name" value="FHA_dom"/>
</dbReference>
<dbReference type="InterPro" id="IPR008984">
    <property type="entry name" value="SMAD_FHA_dom_sf"/>
</dbReference>
<dbReference type="Proteomes" id="UP000661649">
    <property type="component" value="Unassembled WGS sequence"/>
</dbReference>
<proteinExistence type="predicted"/>
<accession>A0ABR7PCD4</accession>
<dbReference type="PROSITE" id="PS50006">
    <property type="entry name" value="FHA_DOMAIN"/>
    <property type="match status" value="1"/>
</dbReference>
<sequence>MWMVLVMLIIALALSGIFLWIKYSIKKSEEKKYYDAAARMIKENCLNKIIQNRGQRRQTVTDKLMIYISISGKSRQGFVFDPENGIRIGRNIEENEICIRDALVSSSHCNIYLYQGQPIIQDFNSANGTFIKRGLFDKHPVDGWEYIYSGDTLLIGDTRIQIKFFLFDMMRL</sequence>
<evidence type="ECO:0000313" key="2">
    <source>
        <dbReference type="EMBL" id="MBC8629059.1"/>
    </source>
</evidence>
<name>A0ABR7PCD4_9FIRM</name>
<dbReference type="Pfam" id="PF00498">
    <property type="entry name" value="FHA"/>
    <property type="match status" value="1"/>
</dbReference>
<reference evidence="2 3" key="1">
    <citation type="submission" date="2020-08" db="EMBL/GenBank/DDBJ databases">
        <title>Genome public.</title>
        <authorList>
            <person name="Liu C."/>
            <person name="Sun Q."/>
        </authorList>
    </citation>
    <scope>NUCLEOTIDE SEQUENCE [LARGE SCALE GENOMIC DNA]</scope>
    <source>
        <strain evidence="2 3">3_YM_SP_D4_24.mj</strain>
    </source>
</reference>
<gene>
    <name evidence="2" type="ORF">H8712_10635</name>
</gene>
<organism evidence="2 3">
    <name type="scientific">Blautia stercoris</name>
    <dbReference type="NCBI Taxonomy" id="871664"/>
    <lineage>
        <taxon>Bacteria</taxon>
        <taxon>Bacillati</taxon>
        <taxon>Bacillota</taxon>
        <taxon>Clostridia</taxon>
        <taxon>Lachnospirales</taxon>
        <taxon>Lachnospiraceae</taxon>
        <taxon>Blautia</taxon>
    </lineage>
</organism>
<dbReference type="SMART" id="SM00240">
    <property type="entry name" value="FHA"/>
    <property type="match status" value="1"/>
</dbReference>
<dbReference type="EMBL" id="JACRTP010000004">
    <property type="protein sequence ID" value="MBC8629059.1"/>
    <property type="molecule type" value="Genomic_DNA"/>
</dbReference>
<dbReference type="SUPFAM" id="SSF49879">
    <property type="entry name" value="SMAD/FHA domain"/>
    <property type="match status" value="1"/>
</dbReference>
<evidence type="ECO:0000313" key="3">
    <source>
        <dbReference type="Proteomes" id="UP000661649"/>
    </source>
</evidence>
<dbReference type="CDD" id="cd00060">
    <property type="entry name" value="FHA"/>
    <property type="match status" value="1"/>
</dbReference>
<feature type="domain" description="FHA" evidence="1">
    <location>
        <begin position="86"/>
        <end position="136"/>
    </location>
</feature>
<comment type="caution">
    <text evidence="2">The sequence shown here is derived from an EMBL/GenBank/DDBJ whole genome shotgun (WGS) entry which is preliminary data.</text>
</comment>
<dbReference type="RefSeq" id="WP_022304204.1">
    <property type="nucleotide sequence ID" value="NZ_DAWEED010000004.1"/>
</dbReference>
<protein>
    <submittedName>
        <fullName evidence="2">FHA domain-containing protein</fullName>
    </submittedName>
</protein>
<dbReference type="Gene3D" id="2.60.200.20">
    <property type="match status" value="1"/>
</dbReference>
<keyword evidence="3" id="KW-1185">Reference proteome</keyword>
<evidence type="ECO:0000259" key="1">
    <source>
        <dbReference type="PROSITE" id="PS50006"/>
    </source>
</evidence>